<protein>
    <submittedName>
        <fullName evidence="1">Uncharacterized protein</fullName>
    </submittedName>
</protein>
<proteinExistence type="predicted"/>
<dbReference type="EMBL" id="LIUF01000005">
    <property type="protein sequence ID" value="KOX91905.1"/>
    <property type="molecule type" value="Genomic_DNA"/>
</dbReference>
<sequence>MLDGHLDAESYWAASILNVTVMRTIIRVVTGTGHSIGHRLKRIHVVSTILIGKERVPSVFVLNINPSRLNVVV</sequence>
<reference evidence="1 2" key="1">
    <citation type="submission" date="2015-08" db="EMBL/GenBank/DDBJ databases">
        <title>Genomes of Isolates from Cabo Rojo, PR.</title>
        <authorList>
            <person name="Sanchez-Nieves R.L."/>
            <person name="Montalvo-Rodriguez R."/>
        </authorList>
    </citation>
    <scope>NUCLEOTIDE SEQUENCE [LARGE SCALE GENOMIC DNA]</scope>
    <source>
        <strain evidence="1 2">SL3</strain>
    </source>
</reference>
<organism evidence="1 2">
    <name type="scientific">Haloarcula rubripromontorii</name>
    <dbReference type="NCBI Taxonomy" id="1705562"/>
    <lineage>
        <taxon>Archaea</taxon>
        <taxon>Methanobacteriati</taxon>
        <taxon>Methanobacteriota</taxon>
        <taxon>Stenosarchaea group</taxon>
        <taxon>Halobacteria</taxon>
        <taxon>Halobacteriales</taxon>
        <taxon>Haloarculaceae</taxon>
        <taxon>Haloarcula</taxon>
    </lineage>
</organism>
<name>A0A0M9AJ54_9EURY</name>
<keyword evidence="2" id="KW-1185">Reference proteome</keyword>
<dbReference type="Proteomes" id="UP000037729">
    <property type="component" value="Unassembled WGS sequence"/>
</dbReference>
<evidence type="ECO:0000313" key="1">
    <source>
        <dbReference type="EMBL" id="KOX91905.1"/>
    </source>
</evidence>
<evidence type="ECO:0000313" key="2">
    <source>
        <dbReference type="Proteomes" id="UP000037729"/>
    </source>
</evidence>
<dbReference type="AlphaFoldDB" id="A0A0M9AJ54"/>
<accession>A0A0M9AJ54</accession>
<comment type="caution">
    <text evidence="1">The sequence shown here is derived from an EMBL/GenBank/DDBJ whole genome shotgun (WGS) entry which is preliminary data.</text>
</comment>
<gene>
    <name evidence="1" type="ORF">AMS69_15245</name>
</gene>